<accession>W0ECE9</accession>
<dbReference type="KEGG" id="dmt:DESME_08870"/>
<sequence>MLGSGTSLDPYQITTLSELDTVRNNLTAYYKLMNDIDASDTINWNSGAGWVPISGFAKEFNGNFHVIDGLYANRPSEQRVGLFDEFFSSTNKVMNLGLSNVNFRGGIDYIGVSSVGGIVGEMVAGSITKCFVTGTIVGNISADGYTGGIAGSVRYTAGCTISDCYSKCNITGRSAGGIAGFSMYNI</sequence>
<dbReference type="STRING" id="871968.DESME_08870"/>
<organism evidence="2 3">
    <name type="scientific">Desulfitobacterium metallireducens DSM 15288</name>
    <dbReference type="NCBI Taxonomy" id="871968"/>
    <lineage>
        <taxon>Bacteria</taxon>
        <taxon>Bacillati</taxon>
        <taxon>Bacillota</taxon>
        <taxon>Clostridia</taxon>
        <taxon>Eubacteriales</taxon>
        <taxon>Desulfitobacteriaceae</taxon>
        <taxon>Desulfitobacterium</taxon>
    </lineage>
</organism>
<dbReference type="RefSeq" id="WP_006719100.1">
    <property type="nucleotide sequence ID" value="NZ_CP007032.1"/>
</dbReference>
<dbReference type="AlphaFoldDB" id="W0ECE9"/>
<dbReference type="HOGENOM" id="CLU_1452270_0_0_9"/>
<reference evidence="2 3" key="1">
    <citation type="submission" date="2013-12" db="EMBL/GenBank/DDBJ databases">
        <authorList>
            <consortium name="DOE Joint Genome Institute"/>
            <person name="Smidt H."/>
            <person name="Huntemann M."/>
            <person name="Han J."/>
            <person name="Chen A."/>
            <person name="Kyrpides N."/>
            <person name="Mavromatis K."/>
            <person name="Markowitz V."/>
            <person name="Palaniappan K."/>
            <person name="Ivanova N."/>
            <person name="Schaumberg A."/>
            <person name="Pati A."/>
            <person name="Liolios K."/>
            <person name="Nordberg H.P."/>
            <person name="Cantor M.N."/>
            <person name="Hua S.X."/>
            <person name="Woyke T."/>
        </authorList>
    </citation>
    <scope>NUCLEOTIDE SEQUENCE [LARGE SCALE GENOMIC DNA]</scope>
    <source>
        <strain evidence="3">DSM 15288</strain>
    </source>
</reference>
<dbReference type="InterPro" id="IPR011493">
    <property type="entry name" value="GLUG"/>
</dbReference>
<dbReference type="EMBL" id="CP007032">
    <property type="protein sequence ID" value="AHF08560.1"/>
    <property type="molecule type" value="Genomic_DNA"/>
</dbReference>
<dbReference type="Proteomes" id="UP000010847">
    <property type="component" value="Chromosome"/>
</dbReference>
<protein>
    <recommendedName>
        <fullName evidence="1">GLUG domain-containing protein</fullName>
    </recommendedName>
</protein>
<dbReference type="Gene3D" id="2.160.20.110">
    <property type="match status" value="1"/>
</dbReference>
<evidence type="ECO:0000313" key="3">
    <source>
        <dbReference type="Proteomes" id="UP000010847"/>
    </source>
</evidence>
<proteinExistence type="predicted"/>
<evidence type="ECO:0000259" key="1">
    <source>
        <dbReference type="Pfam" id="PF07581"/>
    </source>
</evidence>
<feature type="domain" description="GLUG" evidence="1">
    <location>
        <begin position="112"/>
        <end position="137"/>
    </location>
</feature>
<dbReference type="eggNOG" id="COG3291">
    <property type="taxonomic scope" value="Bacteria"/>
</dbReference>
<dbReference type="Pfam" id="PF07581">
    <property type="entry name" value="Glug"/>
    <property type="match status" value="1"/>
</dbReference>
<dbReference type="OrthoDB" id="2067910at2"/>
<name>W0ECE9_9FIRM</name>
<evidence type="ECO:0000313" key="2">
    <source>
        <dbReference type="EMBL" id="AHF08560.1"/>
    </source>
</evidence>
<gene>
    <name evidence="2" type="ORF">DESME_08870</name>
</gene>
<keyword evidence="3" id="KW-1185">Reference proteome</keyword>